<sequence>VVELHELSEKARIPETINFGKHAGSRIADIPSDYKSWYLKLPDGDPMIKQAMRGAKGITAEDADALFKRGAGFPRLR</sequence>
<comment type="caution">
    <text evidence="1">The sequence shown here is derived from an EMBL/GenBank/DDBJ whole genome shotgun (WGS) entry which is preliminary data.</text>
</comment>
<keyword evidence="1" id="KW-0378">Hydrolase</keyword>
<gene>
    <name evidence="1" type="ORF">B1A_16370</name>
</gene>
<evidence type="ECO:0000313" key="1">
    <source>
        <dbReference type="EMBL" id="EQD40642.1"/>
    </source>
</evidence>
<reference evidence="1" key="1">
    <citation type="submission" date="2013-08" db="EMBL/GenBank/DDBJ databases">
        <authorList>
            <person name="Mendez C."/>
            <person name="Richter M."/>
            <person name="Ferrer M."/>
            <person name="Sanchez J."/>
        </authorList>
    </citation>
    <scope>NUCLEOTIDE SEQUENCE</scope>
</reference>
<proteinExistence type="predicted"/>
<dbReference type="EMBL" id="AUZX01012031">
    <property type="protein sequence ID" value="EQD40642.1"/>
    <property type="molecule type" value="Genomic_DNA"/>
</dbReference>
<accession>T0Z996</accession>
<reference evidence="1" key="2">
    <citation type="journal article" date="2014" name="ISME J.">
        <title>Microbial stratification in low pH oxic and suboxic macroscopic growths along an acid mine drainage.</title>
        <authorList>
            <person name="Mendez-Garcia C."/>
            <person name="Mesa V."/>
            <person name="Sprenger R.R."/>
            <person name="Richter M."/>
            <person name="Diez M.S."/>
            <person name="Solano J."/>
            <person name="Bargiela R."/>
            <person name="Golyshina O.V."/>
            <person name="Manteca A."/>
            <person name="Ramos J.L."/>
            <person name="Gallego J.R."/>
            <person name="Llorente I."/>
            <person name="Martins Dos Santos V.A."/>
            <person name="Jensen O.N."/>
            <person name="Pelaez A.I."/>
            <person name="Sanchez J."/>
            <person name="Ferrer M."/>
        </authorList>
    </citation>
    <scope>NUCLEOTIDE SEQUENCE</scope>
</reference>
<dbReference type="GO" id="GO:0004527">
    <property type="term" value="F:exonuclease activity"/>
    <property type="evidence" value="ECO:0007669"/>
    <property type="project" value="UniProtKB-KW"/>
</dbReference>
<keyword evidence="1" id="KW-0540">Nuclease</keyword>
<organism evidence="1">
    <name type="scientific">mine drainage metagenome</name>
    <dbReference type="NCBI Taxonomy" id="410659"/>
    <lineage>
        <taxon>unclassified sequences</taxon>
        <taxon>metagenomes</taxon>
        <taxon>ecological metagenomes</taxon>
    </lineage>
</organism>
<feature type="non-terminal residue" evidence="1">
    <location>
        <position position="1"/>
    </location>
</feature>
<protein>
    <submittedName>
        <fullName evidence="1">DNA exonuclease X</fullName>
    </submittedName>
</protein>
<dbReference type="AlphaFoldDB" id="T0Z996"/>
<keyword evidence="1" id="KW-0269">Exonuclease</keyword>
<name>T0Z996_9ZZZZ</name>